<name>S2CXJ1_INDAL</name>
<dbReference type="RefSeq" id="WP_009036373.1">
    <property type="nucleotide sequence ID" value="NZ_ALWO02000056.1"/>
</dbReference>
<dbReference type="EC" id="3.1.21.3" evidence="1"/>
<organism evidence="1 2">
    <name type="scientific">Indibacter alkaliphilus (strain CCUG 57479 / KCTC 22604 / LW1)</name>
    <dbReference type="NCBI Taxonomy" id="1189612"/>
    <lineage>
        <taxon>Bacteria</taxon>
        <taxon>Pseudomonadati</taxon>
        <taxon>Bacteroidota</taxon>
        <taxon>Cytophagia</taxon>
        <taxon>Cytophagales</taxon>
        <taxon>Cyclobacteriaceae</taxon>
    </lineage>
</organism>
<sequence>MTQSNFSYLEFEFLILIKIDQLPQAILAKAFRGELVSQEVKEYVVEESEGLMAEEPKKGYGIHDKTIKS</sequence>
<dbReference type="AlphaFoldDB" id="S2CXJ1"/>
<proteinExistence type="predicted"/>
<dbReference type="Proteomes" id="UP000006073">
    <property type="component" value="Unassembled WGS sequence"/>
</dbReference>
<keyword evidence="1" id="KW-0378">Hydrolase</keyword>
<evidence type="ECO:0000313" key="1">
    <source>
        <dbReference type="EMBL" id="EOZ91304.1"/>
    </source>
</evidence>
<gene>
    <name evidence="1" type="ORF">A33Q_4693</name>
</gene>
<dbReference type="STRING" id="1189612.A33Q_4693"/>
<accession>S2CXJ1</accession>
<reference evidence="1 2" key="1">
    <citation type="journal article" date="2013" name="Genome Announc.">
        <title>Draft Genome Sequence of Indibacter alkaliphilus Strain LW1T, Isolated from Lonar Lake, a Haloalkaline Lake in the Buldana District of Maharashtra, India.</title>
        <authorList>
            <person name="Singh A."/>
            <person name="Kumar Jangir P."/>
            <person name="Sharma R."/>
            <person name="Singh A."/>
            <person name="Kumar Pinnaka A."/>
            <person name="Shivaji S."/>
        </authorList>
    </citation>
    <scope>NUCLEOTIDE SEQUENCE [LARGE SCALE GENOMIC DNA]</scope>
    <source>
        <strain evidence="2">CCUG 57479 / KCTC 22604 / LW1</strain>
    </source>
</reference>
<protein>
    <submittedName>
        <fullName evidence="1">Type I restriction-modification system, specificity subunit S</fullName>
        <ecNumber evidence="1">3.1.21.3</ecNumber>
    </submittedName>
</protein>
<dbReference type="EMBL" id="ALWO02000056">
    <property type="protein sequence ID" value="EOZ91304.1"/>
    <property type="molecule type" value="Genomic_DNA"/>
</dbReference>
<evidence type="ECO:0000313" key="2">
    <source>
        <dbReference type="Proteomes" id="UP000006073"/>
    </source>
</evidence>
<dbReference type="OrthoDB" id="825893at2"/>
<dbReference type="GO" id="GO:0009035">
    <property type="term" value="F:type I site-specific deoxyribonuclease activity"/>
    <property type="evidence" value="ECO:0007669"/>
    <property type="project" value="UniProtKB-EC"/>
</dbReference>
<dbReference type="eggNOG" id="COG0732">
    <property type="taxonomic scope" value="Bacteria"/>
</dbReference>
<keyword evidence="2" id="KW-1185">Reference proteome</keyword>
<comment type="caution">
    <text evidence="1">The sequence shown here is derived from an EMBL/GenBank/DDBJ whole genome shotgun (WGS) entry which is preliminary data.</text>
</comment>